<dbReference type="STRING" id="208445.SAMN04489727_1114"/>
<gene>
    <name evidence="2" type="ORF">SAMN04489727_1114</name>
</gene>
<dbReference type="PIRSF" id="PIRSF029171">
    <property type="entry name" value="Esterase_LipA"/>
    <property type="match status" value="1"/>
</dbReference>
<protein>
    <submittedName>
        <fullName evidence="2">Secretory lipase</fullName>
    </submittedName>
</protein>
<dbReference type="SUPFAM" id="SSF53474">
    <property type="entry name" value="alpha/beta-Hydrolases"/>
    <property type="match status" value="1"/>
</dbReference>
<proteinExistence type="predicted"/>
<dbReference type="InterPro" id="IPR029058">
    <property type="entry name" value="AB_hydrolase_fold"/>
</dbReference>
<keyword evidence="3" id="KW-1185">Reference proteome</keyword>
<dbReference type="InterPro" id="IPR005152">
    <property type="entry name" value="Lipase_secreted"/>
</dbReference>
<dbReference type="Proteomes" id="UP000199622">
    <property type="component" value="Unassembled WGS sequence"/>
</dbReference>
<dbReference type="Gene3D" id="3.40.50.1820">
    <property type="entry name" value="alpha/beta hydrolase"/>
    <property type="match status" value="1"/>
</dbReference>
<dbReference type="AlphaFoldDB" id="A0A1H4ILP9"/>
<dbReference type="GO" id="GO:0004806">
    <property type="term" value="F:triacylglycerol lipase activity"/>
    <property type="evidence" value="ECO:0007669"/>
    <property type="project" value="InterPro"/>
</dbReference>
<dbReference type="PANTHER" id="PTHR34853:SF1">
    <property type="entry name" value="LIPASE 5"/>
    <property type="match status" value="1"/>
</dbReference>
<sequence length="399" mass="41572">MRANGCLLLLRDCRILPAWLNCENLDYQTTGGNDASSVTGRRRAPFRDSRPTAHAEPGVLLEQKPTTVFVGPFPAPVKAWHLLYRSTSATGEPNAVSGTLLVPPTPWLRGGPRPLITYAVGTHGLGDQCAPSNLLAHGIENESALLAQALSQGWAVVVTDYEGLGTPGTHTYAVGQSEGRAVLDAARAASRVAGAGLSPSGPVGVFGYSQGGQAAAWAAELQGTYAPSLNVVGVAAGGVPADLNAVFASNDGGAAFGLVLGAATGFAAAYPDVPFASILNDRGREAVARVSKACTVELGAAAPFAHLQDFVTVPDPIHEPHWQARLAENYLGTTAPKPPVYLYHGTLDELIPFSVGTALRDRWKSLGAKVTWQEFPLLEHIGGVSIGGPAAMTWLGTKF</sequence>
<dbReference type="Pfam" id="PF03583">
    <property type="entry name" value="LIP"/>
    <property type="match status" value="1"/>
</dbReference>
<evidence type="ECO:0000313" key="3">
    <source>
        <dbReference type="Proteomes" id="UP000199622"/>
    </source>
</evidence>
<accession>A0A1H4ILP9</accession>
<dbReference type="PANTHER" id="PTHR34853">
    <property type="match status" value="1"/>
</dbReference>
<feature type="compositionally biased region" description="Polar residues" evidence="1">
    <location>
        <begin position="30"/>
        <end position="39"/>
    </location>
</feature>
<evidence type="ECO:0000313" key="2">
    <source>
        <dbReference type="EMBL" id="SEB35044.1"/>
    </source>
</evidence>
<dbReference type="EMBL" id="FNSO01000002">
    <property type="protein sequence ID" value="SEB35044.1"/>
    <property type="molecule type" value="Genomic_DNA"/>
</dbReference>
<feature type="region of interest" description="Disordered" evidence="1">
    <location>
        <begin position="30"/>
        <end position="54"/>
    </location>
</feature>
<dbReference type="Gene3D" id="1.10.260.130">
    <property type="match status" value="1"/>
</dbReference>
<name>A0A1H4ILP9_9PSEU</name>
<organism evidence="2 3">
    <name type="scientific">Amycolatopsis tolypomycina</name>
    <dbReference type="NCBI Taxonomy" id="208445"/>
    <lineage>
        <taxon>Bacteria</taxon>
        <taxon>Bacillati</taxon>
        <taxon>Actinomycetota</taxon>
        <taxon>Actinomycetes</taxon>
        <taxon>Pseudonocardiales</taxon>
        <taxon>Pseudonocardiaceae</taxon>
        <taxon>Amycolatopsis</taxon>
    </lineage>
</organism>
<dbReference type="GO" id="GO:0016042">
    <property type="term" value="P:lipid catabolic process"/>
    <property type="evidence" value="ECO:0007669"/>
    <property type="project" value="InterPro"/>
</dbReference>
<evidence type="ECO:0000256" key="1">
    <source>
        <dbReference type="SAM" id="MobiDB-lite"/>
    </source>
</evidence>
<reference evidence="3" key="1">
    <citation type="submission" date="2016-10" db="EMBL/GenBank/DDBJ databases">
        <authorList>
            <person name="Varghese N."/>
            <person name="Submissions S."/>
        </authorList>
    </citation>
    <scope>NUCLEOTIDE SEQUENCE [LARGE SCALE GENOMIC DNA]</scope>
    <source>
        <strain evidence="3">DSM 44544</strain>
    </source>
</reference>